<reference evidence="1" key="1">
    <citation type="journal article" date="2022" name="Front. Genet.">
        <title>Chromosome-Scale Assembly of the Dendrobium nobile Genome Provides Insights Into the Molecular Mechanism of the Biosynthesis of the Medicinal Active Ingredient of Dendrobium.</title>
        <authorList>
            <person name="Xu Q."/>
            <person name="Niu S.-C."/>
            <person name="Li K.-L."/>
            <person name="Zheng P.-J."/>
            <person name="Zhang X.-J."/>
            <person name="Jia Y."/>
            <person name="Liu Y."/>
            <person name="Niu Y.-X."/>
            <person name="Yu L.-H."/>
            <person name="Chen D.-F."/>
            <person name="Zhang G.-Q."/>
        </authorList>
    </citation>
    <scope>NUCLEOTIDE SEQUENCE</scope>
    <source>
        <tissue evidence="1">Leaf</tissue>
    </source>
</reference>
<keyword evidence="2" id="KW-1185">Reference proteome</keyword>
<organism evidence="1 2">
    <name type="scientific">Dendrobium nobile</name>
    <name type="common">Orchid</name>
    <dbReference type="NCBI Taxonomy" id="94219"/>
    <lineage>
        <taxon>Eukaryota</taxon>
        <taxon>Viridiplantae</taxon>
        <taxon>Streptophyta</taxon>
        <taxon>Embryophyta</taxon>
        <taxon>Tracheophyta</taxon>
        <taxon>Spermatophyta</taxon>
        <taxon>Magnoliopsida</taxon>
        <taxon>Liliopsida</taxon>
        <taxon>Asparagales</taxon>
        <taxon>Orchidaceae</taxon>
        <taxon>Epidendroideae</taxon>
        <taxon>Malaxideae</taxon>
        <taxon>Dendrobiinae</taxon>
        <taxon>Dendrobium</taxon>
    </lineage>
</organism>
<proteinExistence type="predicted"/>
<dbReference type="Proteomes" id="UP000829196">
    <property type="component" value="Unassembled WGS sequence"/>
</dbReference>
<evidence type="ECO:0000313" key="2">
    <source>
        <dbReference type="Proteomes" id="UP000829196"/>
    </source>
</evidence>
<dbReference type="AlphaFoldDB" id="A0A8T3BLQ2"/>
<evidence type="ECO:0000313" key="1">
    <source>
        <dbReference type="EMBL" id="KAI0514221.1"/>
    </source>
</evidence>
<name>A0A8T3BLQ2_DENNO</name>
<dbReference type="EMBL" id="JAGYWB010000008">
    <property type="protein sequence ID" value="KAI0514221.1"/>
    <property type="molecule type" value="Genomic_DNA"/>
</dbReference>
<sequence length="108" mass="11577">MLKSEASRRSQIVSDVAAASERYSASVDDLATVVHLLPSIGLSAGGGTRSHVPCLIKARNSADIAERHSSCLDASAYEVGVLVWMVVAERSKICRGFEMPDLRRVCMG</sequence>
<comment type="caution">
    <text evidence="1">The sequence shown here is derived from an EMBL/GenBank/DDBJ whole genome shotgun (WGS) entry which is preliminary data.</text>
</comment>
<gene>
    <name evidence="1" type="ORF">KFK09_010256</name>
</gene>
<protein>
    <submittedName>
        <fullName evidence="1">Uncharacterized protein</fullName>
    </submittedName>
</protein>
<accession>A0A8T3BLQ2</accession>